<keyword evidence="8" id="KW-0949">S-adenosyl-L-methionine</keyword>
<dbReference type="CDD" id="cd02440">
    <property type="entry name" value="AdoMet_MTases"/>
    <property type="match status" value="1"/>
</dbReference>
<comment type="subcellular location">
    <subcellularLocation>
        <location evidence="1">Cytoplasm</location>
    </subcellularLocation>
</comment>
<evidence type="ECO:0000256" key="5">
    <source>
        <dbReference type="ARBA" id="ARBA00022490"/>
    </source>
</evidence>
<evidence type="ECO:0000313" key="12">
    <source>
        <dbReference type="EMBL" id="QPP08827.1"/>
    </source>
</evidence>
<evidence type="ECO:0000256" key="10">
    <source>
        <dbReference type="ARBA" id="ARBA00031323"/>
    </source>
</evidence>
<organism evidence="12 13">
    <name type="scientific">Streptomyces bathyalis</name>
    <dbReference type="NCBI Taxonomy" id="2710756"/>
    <lineage>
        <taxon>Bacteria</taxon>
        <taxon>Bacillati</taxon>
        <taxon>Actinomycetota</taxon>
        <taxon>Actinomycetes</taxon>
        <taxon>Kitasatosporales</taxon>
        <taxon>Streptomycetaceae</taxon>
        <taxon>Streptomyces</taxon>
    </lineage>
</organism>
<keyword evidence="7 12" id="KW-0808">Transferase</keyword>
<reference evidence="13" key="1">
    <citation type="submission" date="2020-02" db="EMBL/GenBank/DDBJ databases">
        <title>Streptomyces sp. ASO4wet.</title>
        <authorList>
            <person name="Risdian C."/>
            <person name="Landwehr W."/>
            <person name="Schupp P."/>
            <person name="Wink J."/>
        </authorList>
    </citation>
    <scope>NUCLEOTIDE SEQUENCE [LARGE SCALE GENOMIC DNA]</scope>
    <source>
        <strain evidence="13">ASO4wet</strain>
    </source>
</reference>
<evidence type="ECO:0000256" key="2">
    <source>
        <dbReference type="ARBA" id="ARBA00005369"/>
    </source>
</evidence>
<dbReference type="SUPFAM" id="SSF53335">
    <property type="entry name" value="S-adenosyl-L-methionine-dependent methyltransferases"/>
    <property type="match status" value="1"/>
</dbReference>
<keyword evidence="13" id="KW-1185">Reference proteome</keyword>
<gene>
    <name evidence="12" type="ORF">G4Z16_23170</name>
</gene>
<dbReference type="GO" id="GO:0004719">
    <property type="term" value="F:protein-L-isoaspartate (D-aspartate) O-methyltransferase activity"/>
    <property type="evidence" value="ECO:0007669"/>
    <property type="project" value="UniProtKB-EC"/>
</dbReference>
<evidence type="ECO:0000256" key="7">
    <source>
        <dbReference type="ARBA" id="ARBA00022679"/>
    </source>
</evidence>
<dbReference type="GO" id="GO:0005737">
    <property type="term" value="C:cytoplasm"/>
    <property type="evidence" value="ECO:0007669"/>
    <property type="project" value="UniProtKB-SubCell"/>
</dbReference>
<dbReference type="KEGG" id="sbat:G4Z16_23170"/>
<accession>A0A7T1T9E2</accession>
<keyword evidence="6 12" id="KW-0489">Methyltransferase</keyword>
<keyword evidence="5" id="KW-0963">Cytoplasm</keyword>
<dbReference type="GO" id="GO:0032259">
    <property type="term" value="P:methylation"/>
    <property type="evidence" value="ECO:0007669"/>
    <property type="project" value="UniProtKB-KW"/>
</dbReference>
<evidence type="ECO:0000256" key="1">
    <source>
        <dbReference type="ARBA" id="ARBA00004496"/>
    </source>
</evidence>
<evidence type="ECO:0000256" key="3">
    <source>
        <dbReference type="ARBA" id="ARBA00011890"/>
    </source>
</evidence>
<comment type="similarity">
    <text evidence="2">Belongs to the methyltransferase superfamily. L-isoaspartyl/D-aspartyl protein methyltransferase family.</text>
</comment>
<sequence length="318" mass="34167">MPAASDLVRQIVAGGSLADPAWQAAFAEVPRELFVPYYYVTVSGGRQERLWRDDPDPGRRERWLAGVYDDLPLATRVRDGELISSSSQPSLMARMLEALDVRDGMRVLEIGTGSGYNAALLAHRLGDERITTVDLEPGITGTAREHLAAAGYRPRIVTGDGALGAPAYAPYDRVIATCALRAVPPAWLAQSVPGGVVLAPVGTGLVSLRVEGPREGEGRFLATPAYFVPLRGGGVPGEAVQPAAPAHGIPRHAQRQDSFHFLFSLAGGSVEPHDAYELWREAGRPERERYGVTVRDGLQWAWLDDPDGPHTWPLGGGA</sequence>
<protein>
    <recommendedName>
        <fullName evidence="4">Protein-L-isoaspartate O-methyltransferase</fullName>
        <ecNumber evidence="3">2.1.1.77</ecNumber>
    </recommendedName>
    <alternativeName>
        <fullName evidence="11">L-isoaspartyl protein carboxyl methyltransferase</fullName>
    </alternativeName>
    <alternativeName>
        <fullName evidence="9">Protein L-isoaspartyl methyltransferase</fullName>
    </alternativeName>
    <alternativeName>
        <fullName evidence="10">Protein-beta-aspartate methyltransferase</fullName>
    </alternativeName>
</protein>
<dbReference type="InterPro" id="IPR029063">
    <property type="entry name" value="SAM-dependent_MTases_sf"/>
</dbReference>
<dbReference type="Pfam" id="PF01135">
    <property type="entry name" value="PCMT"/>
    <property type="match status" value="1"/>
</dbReference>
<dbReference type="Proteomes" id="UP000595046">
    <property type="component" value="Chromosome"/>
</dbReference>
<dbReference type="PANTHER" id="PTHR11579:SF0">
    <property type="entry name" value="PROTEIN-L-ISOASPARTATE(D-ASPARTATE) O-METHYLTRANSFERASE"/>
    <property type="match status" value="1"/>
</dbReference>
<dbReference type="RefSeq" id="WP_197352609.1">
    <property type="nucleotide sequence ID" value="NZ_CP048882.1"/>
</dbReference>
<evidence type="ECO:0000256" key="11">
    <source>
        <dbReference type="ARBA" id="ARBA00031350"/>
    </source>
</evidence>
<name>A0A7T1T9E2_9ACTN</name>
<evidence type="ECO:0000313" key="13">
    <source>
        <dbReference type="Proteomes" id="UP000595046"/>
    </source>
</evidence>
<evidence type="ECO:0000256" key="6">
    <source>
        <dbReference type="ARBA" id="ARBA00022603"/>
    </source>
</evidence>
<evidence type="ECO:0000256" key="4">
    <source>
        <dbReference type="ARBA" id="ARBA00013346"/>
    </source>
</evidence>
<dbReference type="EMBL" id="CP048882">
    <property type="protein sequence ID" value="QPP08827.1"/>
    <property type="molecule type" value="Genomic_DNA"/>
</dbReference>
<dbReference type="Gene3D" id="3.40.50.150">
    <property type="entry name" value="Vaccinia Virus protein VP39"/>
    <property type="match status" value="1"/>
</dbReference>
<evidence type="ECO:0000256" key="8">
    <source>
        <dbReference type="ARBA" id="ARBA00022691"/>
    </source>
</evidence>
<dbReference type="AlphaFoldDB" id="A0A7T1T9E2"/>
<dbReference type="EC" id="2.1.1.77" evidence="3"/>
<dbReference type="InterPro" id="IPR000682">
    <property type="entry name" value="PCMT"/>
</dbReference>
<dbReference type="PANTHER" id="PTHR11579">
    <property type="entry name" value="PROTEIN-L-ISOASPARTATE O-METHYLTRANSFERASE"/>
    <property type="match status" value="1"/>
</dbReference>
<evidence type="ECO:0000256" key="9">
    <source>
        <dbReference type="ARBA" id="ARBA00030757"/>
    </source>
</evidence>
<proteinExistence type="inferred from homology"/>